<evidence type="ECO:0000313" key="1">
    <source>
        <dbReference type="EMBL" id="JAH08116.1"/>
    </source>
</evidence>
<reference evidence="1" key="2">
    <citation type="journal article" date="2015" name="Fish Shellfish Immunol.">
        <title>Early steps in the European eel (Anguilla anguilla)-Vibrio vulnificus interaction in the gills: Role of the RtxA13 toxin.</title>
        <authorList>
            <person name="Callol A."/>
            <person name="Pajuelo D."/>
            <person name="Ebbesson L."/>
            <person name="Teles M."/>
            <person name="MacKenzie S."/>
            <person name="Amaro C."/>
        </authorList>
    </citation>
    <scope>NUCLEOTIDE SEQUENCE</scope>
</reference>
<proteinExistence type="predicted"/>
<accession>A0A0E9PTZ4</accession>
<name>A0A0E9PTZ4_ANGAN</name>
<protein>
    <submittedName>
        <fullName evidence="1">Uncharacterized protein</fullName>
    </submittedName>
</protein>
<dbReference type="EMBL" id="GBXM01100461">
    <property type="protein sequence ID" value="JAH08116.1"/>
    <property type="molecule type" value="Transcribed_RNA"/>
</dbReference>
<dbReference type="AlphaFoldDB" id="A0A0E9PTZ4"/>
<reference evidence="1" key="1">
    <citation type="submission" date="2014-11" db="EMBL/GenBank/DDBJ databases">
        <authorList>
            <person name="Amaro Gonzalez C."/>
        </authorList>
    </citation>
    <scope>NUCLEOTIDE SEQUENCE</scope>
</reference>
<sequence length="36" mass="3837">MGIKMGPHVAFNNLQAQAFVGDLSSSVAPYYLLISP</sequence>
<organism evidence="1">
    <name type="scientific">Anguilla anguilla</name>
    <name type="common">European freshwater eel</name>
    <name type="synonym">Muraena anguilla</name>
    <dbReference type="NCBI Taxonomy" id="7936"/>
    <lineage>
        <taxon>Eukaryota</taxon>
        <taxon>Metazoa</taxon>
        <taxon>Chordata</taxon>
        <taxon>Craniata</taxon>
        <taxon>Vertebrata</taxon>
        <taxon>Euteleostomi</taxon>
        <taxon>Actinopterygii</taxon>
        <taxon>Neopterygii</taxon>
        <taxon>Teleostei</taxon>
        <taxon>Anguilliformes</taxon>
        <taxon>Anguillidae</taxon>
        <taxon>Anguilla</taxon>
    </lineage>
</organism>